<comment type="caution">
    <text evidence="2">The sequence shown here is derived from an EMBL/GenBank/DDBJ whole genome shotgun (WGS) entry which is preliminary data.</text>
</comment>
<feature type="region of interest" description="Disordered" evidence="1">
    <location>
        <begin position="129"/>
        <end position="156"/>
    </location>
</feature>
<evidence type="ECO:0000313" key="2">
    <source>
        <dbReference type="EMBL" id="MER6269299.1"/>
    </source>
</evidence>
<organism evidence="2 3">
    <name type="scientific">Streptomyces sp. 900105755</name>
    <dbReference type="NCBI Taxonomy" id="3154389"/>
    <lineage>
        <taxon>Bacteria</taxon>
        <taxon>Bacillati</taxon>
        <taxon>Actinomycetota</taxon>
        <taxon>Actinomycetes</taxon>
        <taxon>Kitasatosporales</taxon>
        <taxon>Streptomycetaceae</taxon>
        <taxon>Streptomyces</taxon>
    </lineage>
</organism>
<name>A0ABV1TI23_9ACTN</name>
<accession>A0ABV1TI23</accession>
<dbReference type="Proteomes" id="UP001490365">
    <property type="component" value="Unassembled WGS sequence"/>
</dbReference>
<keyword evidence="3" id="KW-1185">Reference proteome</keyword>
<evidence type="ECO:0000313" key="3">
    <source>
        <dbReference type="Proteomes" id="UP001490365"/>
    </source>
</evidence>
<proteinExistence type="predicted"/>
<dbReference type="EMBL" id="JBEOZM010000007">
    <property type="protein sequence ID" value="MER6269299.1"/>
    <property type="molecule type" value="Genomic_DNA"/>
</dbReference>
<protein>
    <submittedName>
        <fullName evidence="2">Uncharacterized protein</fullName>
    </submittedName>
</protein>
<sequence length="156" mass="16964">MSYYLLTVESSHRTGFGLQVEPGVRIRELAARVGDMDVPVPGDRLLLLFPEEGVWQAPLAGFGIEAWRDGDLFYTRSDPSDPEFVLAIGGNRGPEDLPVGTQIWLDDRAPTGGHRTKGWRHIIEGLTTGPWIHVPPGDDEDDAGQDTGSGSADRDG</sequence>
<evidence type="ECO:0000256" key="1">
    <source>
        <dbReference type="SAM" id="MobiDB-lite"/>
    </source>
</evidence>
<reference evidence="2 3" key="1">
    <citation type="submission" date="2024-06" db="EMBL/GenBank/DDBJ databases">
        <title>The Natural Products Discovery Center: Release of the First 8490 Sequenced Strains for Exploring Actinobacteria Biosynthetic Diversity.</title>
        <authorList>
            <person name="Kalkreuter E."/>
            <person name="Kautsar S.A."/>
            <person name="Yang D."/>
            <person name="Bader C.D."/>
            <person name="Teijaro C.N."/>
            <person name="Fluegel L."/>
            <person name="Davis C.M."/>
            <person name="Simpson J.R."/>
            <person name="Lauterbach L."/>
            <person name="Steele A.D."/>
            <person name="Gui C."/>
            <person name="Meng S."/>
            <person name="Li G."/>
            <person name="Viehrig K."/>
            <person name="Ye F."/>
            <person name="Su P."/>
            <person name="Kiefer A.F."/>
            <person name="Nichols A."/>
            <person name="Cepeda A.J."/>
            <person name="Yan W."/>
            <person name="Fan B."/>
            <person name="Jiang Y."/>
            <person name="Adhikari A."/>
            <person name="Zheng C.-J."/>
            <person name="Schuster L."/>
            <person name="Cowan T.M."/>
            <person name="Smanski M.J."/>
            <person name="Chevrette M.G."/>
            <person name="De Carvalho L.P.S."/>
            <person name="Shen B."/>
        </authorList>
    </citation>
    <scope>NUCLEOTIDE SEQUENCE [LARGE SCALE GENOMIC DNA]</scope>
    <source>
        <strain evidence="2 3">NPDC001694</strain>
    </source>
</reference>
<gene>
    <name evidence="2" type="ORF">ABT211_18670</name>
</gene>
<dbReference type="RefSeq" id="WP_351957827.1">
    <property type="nucleotide sequence ID" value="NZ_JBEOZM010000007.1"/>
</dbReference>